<keyword evidence="3" id="KW-1185">Reference proteome</keyword>
<organism evidence="2 3">
    <name type="scientific">Natronospira elongata</name>
    <dbReference type="NCBI Taxonomy" id="3110268"/>
    <lineage>
        <taxon>Bacteria</taxon>
        <taxon>Pseudomonadati</taxon>
        <taxon>Pseudomonadota</taxon>
        <taxon>Gammaproteobacteria</taxon>
        <taxon>Natronospirales</taxon>
        <taxon>Natronospiraceae</taxon>
        <taxon>Natronospira</taxon>
    </lineage>
</organism>
<evidence type="ECO:0000259" key="1">
    <source>
        <dbReference type="SMART" id="SM00421"/>
    </source>
</evidence>
<dbReference type="InterPro" id="IPR016032">
    <property type="entry name" value="Sig_transdc_resp-reg_C-effctor"/>
</dbReference>
<protein>
    <recommendedName>
        <fullName evidence="1">HTH luxR-type domain-containing protein</fullName>
    </recommendedName>
</protein>
<evidence type="ECO:0000313" key="2">
    <source>
        <dbReference type="EMBL" id="MEA5444424.1"/>
    </source>
</evidence>
<proteinExistence type="predicted"/>
<accession>A0AAP6JE45</accession>
<dbReference type="Proteomes" id="UP001302316">
    <property type="component" value="Unassembled WGS sequence"/>
</dbReference>
<comment type="caution">
    <text evidence="2">The sequence shown here is derived from an EMBL/GenBank/DDBJ whole genome shotgun (WGS) entry which is preliminary data.</text>
</comment>
<dbReference type="RefSeq" id="WP_346049614.1">
    <property type="nucleotide sequence ID" value="NZ_JAYGII010000002.1"/>
</dbReference>
<dbReference type="InterPro" id="IPR035965">
    <property type="entry name" value="PAS-like_dom_sf"/>
</dbReference>
<dbReference type="Gene3D" id="1.10.10.10">
    <property type="entry name" value="Winged helix-like DNA-binding domain superfamily/Winged helix DNA-binding domain"/>
    <property type="match status" value="1"/>
</dbReference>
<dbReference type="InterPro" id="IPR036388">
    <property type="entry name" value="WH-like_DNA-bd_sf"/>
</dbReference>
<gene>
    <name evidence="2" type="ORF">VCB98_01150</name>
</gene>
<sequence>MRPQENYHVCGGIAVRTEDCVFKFAVQRHLAAGPFDQEDKNYMRRLVPHIQRAVNMGQLLRLTRQQVNAAEHTLNALSVGVVLLDGEHRIVHKNDKAEEILQQRHGLMADTGHIRVTHPRDRKRFRGMLETVKNRIALSQPPTPEAILLQHEAGRPHILVVATPARPGPMGLEGPWPDVQTVWLLSNLADAGLVNRDILMSLYGLTAAEARLACALAQGHELSELSDHWQLSRETLRSHLKRVLTKSGTGRQSELIRLLTGKPWNISASPSDSTS</sequence>
<reference evidence="2 3" key="1">
    <citation type="submission" date="2023-12" db="EMBL/GenBank/DDBJ databases">
        <title>Whole-genome sequencing of halo(alkali)philic microorganisms from hypersaline lakes.</title>
        <authorList>
            <person name="Sorokin D.Y."/>
            <person name="Merkel A.Y."/>
            <person name="Messina E."/>
            <person name="Yakimov M."/>
        </authorList>
    </citation>
    <scope>NUCLEOTIDE SEQUENCE [LARGE SCALE GENOMIC DNA]</scope>
    <source>
        <strain evidence="2 3">AB-CW1</strain>
    </source>
</reference>
<dbReference type="CDD" id="cd00130">
    <property type="entry name" value="PAS"/>
    <property type="match status" value="1"/>
</dbReference>
<dbReference type="AlphaFoldDB" id="A0AAP6JE45"/>
<dbReference type="Gene3D" id="3.30.450.20">
    <property type="entry name" value="PAS domain"/>
    <property type="match status" value="1"/>
</dbReference>
<dbReference type="SUPFAM" id="SSF55785">
    <property type="entry name" value="PYP-like sensor domain (PAS domain)"/>
    <property type="match status" value="1"/>
</dbReference>
<dbReference type="GO" id="GO:0006355">
    <property type="term" value="P:regulation of DNA-templated transcription"/>
    <property type="evidence" value="ECO:0007669"/>
    <property type="project" value="InterPro"/>
</dbReference>
<dbReference type="SMART" id="SM00421">
    <property type="entry name" value="HTH_LUXR"/>
    <property type="match status" value="1"/>
</dbReference>
<name>A0AAP6JE45_9GAMM</name>
<dbReference type="SUPFAM" id="SSF46894">
    <property type="entry name" value="C-terminal effector domain of the bipartite response regulators"/>
    <property type="match status" value="1"/>
</dbReference>
<feature type="domain" description="HTH luxR-type" evidence="1">
    <location>
        <begin position="202"/>
        <end position="259"/>
    </location>
</feature>
<dbReference type="EMBL" id="JAYGII010000002">
    <property type="protein sequence ID" value="MEA5444424.1"/>
    <property type="molecule type" value="Genomic_DNA"/>
</dbReference>
<dbReference type="GO" id="GO:0003677">
    <property type="term" value="F:DNA binding"/>
    <property type="evidence" value="ECO:0007669"/>
    <property type="project" value="InterPro"/>
</dbReference>
<dbReference type="InterPro" id="IPR000792">
    <property type="entry name" value="Tscrpt_reg_LuxR_C"/>
</dbReference>
<evidence type="ECO:0000313" key="3">
    <source>
        <dbReference type="Proteomes" id="UP001302316"/>
    </source>
</evidence>
<dbReference type="InterPro" id="IPR000014">
    <property type="entry name" value="PAS"/>
</dbReference>